<dbReference type="Pfam" id="PF06808">
    <property type="entry name" value="DctM"/>
    <property type="match status" value="1"/>
</dbReference>
<gene>
    <name evidence="9" type="ORF">MUB52_18580</name>
</gene>
<evidence type="ECO:0000256" key="7">
    <source>
        <dbReference type="RuleBase" id="RU369079"/>
    </source>
</evidence>
<feature type="transmembrane region" description="Helical" evidence="7">
    <location>
        <begin position="173"/>
        <end position="195"/>
    </location>
</feature>
<keyword evidence="3 7" id="KW-0997">Cell inner membrane</keyword>
<feature type="transmembrane region" description="Helical" evidence="7">
    <location>
        <begin position="399"/>
        <end position="423"/>
    </location>
</feature>
<dbReference type="InterPro" id="IPR010656">
    <property type="entry name" value="DctM"/>
</dbReference>
<evidence type="ECO:0000256" key="1">
    <source>
        <dbReference type="ARBA" id="ARBA00004429"/>
    </source>
</evidence>
<evidence type="ECO:0000259" key="8">
    <source>
        <dbReference type="Pfam" id="PF06808"/>
    </source>
</evidence>
<comment type="caution">
    <text evidence="7">Lacks conserved residue(s) required for the propagation of feature annotation.</text>
</comment>
<feature type="transmembrane region" description="Helical" evidence="7">
    <location>
        <begin position="219"/>
        <end position="238"/>
    </location>
</feature>
<sequence length="428" mass="45211">MPFDPAWAILLLLVTLLIAGLPIAFVLGVTAATMILLDPAVMPQIIGLIPFGGANNYLLVAALLFMIAGEIMNQGRIAEKLIAFAASLVGHIRGGLAHVNILTSLFFSEISGTATSDAAAIGSVMIPQMRKRGYPAAFAAAVTSTSATMAIIVPPSLNLILYAYVANTSIAELFAAGLLPGILVCGLLMGTAYFISVRRGYPTEGAFSLRRVAETGKDAAIPLTLPILVLVGILGGVFTATEAGAIAAFWSIVLAALFYRTVRLGTLIDTLRVAGKRSAMLMFIVATSTLLGWYLTNQRIPQDIAQAILGISDNYWIVLLAINLFFLLAGTIIHGTPAILMLVPIFLPLADQLGIDRVHFGLILTINLGIGQQTPPVASVVLITCAIAKISIAKIIPSMLWFIGAMLVALLLINLFPAISLWLPSVIL</sequence>
<keyword evidence="5 7" id="KW-1133">Transmembrane helix</keyword>
<comment type="subunit">
    <text evidence="7">The complex comprises the extracytoplasmic solute receptor protein and the two transmembrane proteins.</text>
</comment>
<organism evidence="9 10">
    <name type="scientific">Roseobacter sinensis</name>
    <dbReference type="NCBI Taxonomy" id="2931391"/>
    <lineage>
        <taxon>Bacteria</taxon>
        <taxon>Pseudomonadati</taxon>
        <taxon>Pseudomonadota</taxon>
        <taxon>Alphaproteobacteria</taxon>
        <taxon>Rhodobacterales</taxon>
        <taxon>Roseobacteraceae</taxon>
        <taxon>Roseobacter</taxon>
    </lineage>
</organism>
<evidence type="ECO:0000256" key="2">
    <source>
        <dbReference type="ARBA" id="ARBA00022475"/>
    </source>
</evidence>
<evidence type="ECO:0000256" key="3">
    <source>
        <dbReference type="ARBA" id="ARBA00022519"/>
    </source>
</evidence>
<evidence type="ECO:0000256" key="4">
    <source>
        <dbReference type="ARBA" id="ARBA00022692"/>
    </source>
</evidence>
<keyword evidence="7" id="KW-0813">Transport</keyword>
<accession>A0ABT3BJR1</accession>
<evidence type="ECO:0000313" key="9">
    <source>
        <dbReference type="EMBL" id="MCV3273443.1"/>
    </source>
</evidence>
<reference evidence="9 10" key="1">
    <citation type="submission" date="2022-04" db="EMBL/GenBank/DDBJ databases">
        <title>Roseobacter sp. WL0113 is a bacterium isolated from neritic sediment.</title>
        <authorList>
            <person name="Wang L."/>
            <person name="He W."/>
            <person name="Zhang D.-F."/>
        </authorList>
    </citation>
    <scope>NUCLEOTIDE SEQUENCE [LARGE SCALE GENOMIC DNA]</scope>
    <source>
        <strain evidence="9 10">WL0113</strain>
    </source>
</reference>
<evidence type="ECO:0000313" key="10">
    <source>
        <dbReference type="Proteomes" id="UP001208690"/>
    </source>
</evidence>
<proteinExistence type="inferred from homology"/>
<feature type="transmembrane region" description="Helical" evidence="7">
    <location>
        <begin position="244"/>
        <end position="262"/>
    </location>
</feature>
<dbReference type="InterPro" id="IPR004681">
    <property type="entry name" value="TRAP_DctM"/>
</dbReference>
<dbReference type="PANTHER" id="PTHR33362:SF2">
    <property type="entry name" value="TRAP TRANSPORTER LARGE PERMEASE PROTEIN"/>
    <property type="match status" value="1"/>
</dbReference>
<comment type="similarity">
    <text evidence="7">Belongs to the TRAP transporter large permease family.</text>
</comment>
<keyword evidence="6 7" id="KW-0472">Membrane</keyword>
<dbReference type="Proteomes" id="UP001208690">
    <property type="component" value="Unassembled WGS sequence"/>
</dbReference>
<feature type="transmembrane region" description="Helical" evidence="7">
    <location>
        <begin position="41"/>
        <end position="67"/>
    </location>
</feature>
<comment type="subcellular location">
    <subcellularLocation>
        <location evidence="1 7">Cell inner membrane</location>
        <topology evidence="1 7">Multi-pass membrane protein</topology>
    </subcellularLocation>
</comment>
<protein>
    <recommendedName>
        <fullName evidence="7">TRAP transporter large permease protein</fullName>
    </recommendedName>
</protein>
<dbReference type="EMBL" id="JALIEB010000015">
    <property type="protein sequence ID" value="MCV3273443.1"/>
    <property type="molecule type" value="Genomic_DNA"/>
</dbReference>
<feature type="transmembrane region" description="Helical" evidence="7">
    <location>
        <begin position="133"/>
        <end position="153"/>
    </location>
</feature>
<keyword evidence="4 7" id="KW-0812">Transmembrane</keyword>
<dbReference type="PIRSF" id="PIRSF006066">
    <property type="entry name" value="HI0050"/>
    <property type="match status" value="1"/>
</dbReference>
<keyword evidence="2" id="KW-1003">Cell membrane</keyword>
<feature type="transmembrane region" description="Helical" evidence="7">
    <location>
        <begin position="274"/>
        <end position="295"/>
    </location>
</feature>
<comment type="function">
    <text evidence="7">Part of the tripartite ATP-independent periplasmic (TRAP) transport system.</text>
</comment>
<feature type="transmembrane region" description="Helical" evidence="7">
    <location>
        <begin position="315"/>
        <end position="347"/>
    </location>
</feature>
<dbReference type="PANTHER" id="PTHR33362">
    <property type="entry name" value="SIALIC ACID TRAP TRANSPORTER PERMEASE PROTEIN SIAT-RELATED"/>
    <property type="match status" value="1"/>
</dbReference>
<feature type="domain" description="TRAP C4-dicarboxylate transport system permease DctM subunit" evidence="8">
    <location>
        <begin position="11"/>
        <end position="419"/>
    </location>
</feature>
<keyword evidence="10" id="KW-1185">Reference proteome</keyword>
<dbReference type="NCBIfam" id="TIGR00786">
    <property type="entry name" value="dctM"/>
    <property type="match status" value="1"/>
</dbReference>
<evidence type="ECO:0000256" key="5">
    <source>
        <dbReference type="ARBA" id="ARBA00022989"/>
    </source>
</evidence>
<dbReference type="RefSeq" id="WP_263845668.1">
    <property type="nucleotide sequence ID" value="NZ_JALIEB010000015.1"/>
</dbReference>
<comment type="caution">
    <text evidence="9">The sequence shown here is derived from an EMBL/GenBank/DDBJ whole genome shotgun (WGS) entry which is preliminary data.</text>
</comment>
<evidence type="ECO:0000256" key="6">
    <source>
        <dbReference type="ARBA" id="ARBA00023136"/>
    </source>
</evidence>
<name>A0ABT3BJR1_9RHOB</name>